<organism evidence="6 7">
    <name type="scientific">Azospira inquinata</name>
    <dbReference type="NCBI Taxonomy" id="2785627"/>
    <lineage>
        <taxon>Bacteria</taxon>
        <taxon>Pseudomonadati</taxon>
        <taxon>Pseudomonadota</taxon>
        <taxon>Betaproteobacteria</taxon>
        <taxon>Rhodocyclales</taxon>
        <taxon>Rhodocyclaceae</taxon>
        <taxon>Azospira</taxon>
    </lineage>
</organism>
<dbReference type="PROSITE" id="PS01249">
    <property type="entry name" value="HYPA"/>
    <property type="match status" value="1"/>
</dbReference>
<evidence type="ECO:0000256" key="3">
    <source>
        <dbReference type="ARBA" id="ARBA00022723"/>
    </source>
</evidence>
<feature type="binding site" evidence="5">
    <location>
        <position position="90"/>
    </location>
    <ligand>
        <name>Zn(2+)</name>
        <dbReference type="ChEBI" id="CHEBI:29105"/>
    </ligand>
</feature>
<evidence type="ECO:0000313" key="6">
    <source>
        <dbReference type="EMBL" id="QWT47814.1"/>
    </source>
</evidence>
<protein>
    <recommendedName>
        <fullName evidence="5">Hydrogenase maturation factor HypA</fullName>
    </recommendedName>
</protein>
<evidence type="ECO:0000256" key="1">
    <source>
        <dbReference type="ARBA" id="ARBA00010748"/>
    </source>
</evidence>
<dbReference type="GO" id="GO:0008270">
    <property type="term" value="F:zinc ion binding"/>
    <property type="evidence" value="ECO:0007669"/>
    <property type="project" value="UniProtKB-UniRule"/>
</dbReference>
<keyword evidence="2 5" id="KW-0533">Nickel</keyword>
<dbReference type="KEGG" id="aiq:Azoinq_07965"/>
<comment type="similarity">
    <text evidence="1 5">Belongs to the HypA/HybF family.</text>
</comment>
<comment type="function">
    <text evidence="5">Involved in the maturation of [NiFe] hydrogenases. Required for nickel insertion into the metal center of the hydrogenase.</text>
</comment>
<evidence type="ECO:0000256" key="5">
    <source>
        <dbReference type="HAMAP-Rule" id="MF_00213"/>
    </source>
</evidence>
<dbReference type="InterPro" id="IPR000688">
    <property type="entry name" value="HypA/HybF"/>
</dbReference>
<name>A0A975SK55_9RHOO</name>
<evidence type="ECO:0000256" key="4">
    <source>
        <dbReference type="ARBA" id="ARBA00022833"/>
    </source>
</evidence>
<evidence type="ECO:0000313" key="7">
    <source>
        <dbReference type="Proteomes" id="UP000683428"/>
    </source>
</evidence>
<sequence length="115" mass="12222">MHEMSLAEGVLQIVEDAAKGPQGFARVKAVVLEIGRLSSVEPEAMAFCFEAVSKGTVADGARLEIVEVPGRGLCLNCGQEVALDQVYDPCPACGGYPVQPISGTEMRVRELEVDD</sequence>
<dbReference type="Pfam" id="PF01155">
    <property type="entry name" value="HypA"/>
    <property type="match status" value="1"/>
</dbReference>
<dbReference type="GO" id="GO:0051604">
    <property type="term" value="P:protein maturation"/>
    <property type="evidence" value="ECO:0007669"/>
    <property type="project" value="InterPro"/>
</dbReference>
<dbReference type="PIRSF" id="PIRSF004761">
    <property type="entry name" value="Hydrgn_mat_HypA"/>
    <property type="match status" value="1"/>
</dbReference>
<feature type="binding site" evidence="5">
    <location>
        <position position="93"/>
    </location>
    <ligand>
        <name>Zn(2+)</name>
        <dbReference type="ChEBI" id="CHEBI:29105"/>
    </ligand>
</feature>
<accession>A0A975SK55</accession>
<dbReference type="RefSeq" id="WP_216130235.1">
    <property type="nucleotide sequence ID" value="NZ_CP064782.1"/>
</dbReference>
<dbReference type="GO" id="GO:0016151">
    <property type="term" value="F:nickel cation binding"/>
    <property type="evidence" value="ECO:0007669"/>
    <property type="project" value="UniProtKB-UniRule"/>
</dbReference>
<feature type="binding site" evidence="5">
    <location>
        <position position="74"/>
    </location>
    <ligand>
        <name>Zn(2+)</name>
        <dbReference type="ChEBI" id="CHEBI:29105"/>
    </ligand>
</feature>
<feature type="binding site" evidence="5">
    <location>
        <position position="2"/>
    </location>
    <ligand>
        <name>Ni(2+)</name>
        <dbReference type="ChEBI" id="CHEBI:49786"/>
    </ligand>
</feature>
<dbReference type="PANTHER" id="PTHR34535">
    <property type="entry name" value="HYDROGENASE MATURATION FACTOR HYPA"/>
    <property type="match status" value="1"/>
</dbReference>
<dbReference type="InterPro" id="IPR020538">
    <property type="entry name" value="Hydgase_Ni_incorp_HypA/HybF_CS"/>
</dbReference>
<feature type="binding site" evidence="5">
    <location>
        <position position="77"/>
    </location>
    <ligand>
        <name>Zn(2+)</name>
        <dbReference type="ChEBI" id="CHEBI:29105"/>
    </ligand>
</feature>
<keyword evidence="3 5" id="KW-0479">Metal-binding</keyword>
<reference evidence="6" key="1">
    <citation type="submission" date="2020-11" db="EMBL/GenBank/DDBJ databases">
        <title>Azospira inquinata sp. nov.</title>
        <authorList>
            <person name="Moe W.M."/>
            <person name="Mikes M.C."/>
        </authorList>
    </citation>
    <scope>NUCLEOTIDE SEQUENCE</scope>
    <source>
        <strain evidence="6">Azo-3</strain>
    </source>
</reference>
<gene>
    <name evidence="5 6" type="primary">hypA</name>
    <name evidence="6" type="ORF">Azoinq_07965</name>
</gene>
<dbReference type="PANTHER" id="PTHR34535:SF3">
    <property type="entry name" value="HYDROGENASE MATURATION FACTOR HYPA"/>
    <property type="match status" value="1"/>
</dbReference>
<keyword evidence="7" id="KW-1185">Reference proteome</keyword>
<dbReference type="HAMAP" id="MF_00213">
    <property type="entry name" value="HypA_HybF"/>
    <property type="match status" value="1"/>
</dbReference>
<dbReference type="EMBL" id="CP064782">
    <property type="protein sequence ID" value="QWT47814.1"/>
    <property type="molecule type" value="Genomic_DNA"/>
</dbReference>
<dbReference type="Proteomes" id="UP000683428">
    <property type="component" value="Chromosome"/>
</dbReference>
<dbReference type="NCBIfam" id="TIGR00100">
    <property type="entry name" value="hypA"/>
    <property type="match status" value="1"/>
</dbReference>
<dbReference type="AlphaFoldDB" id="A0A975SK55"/>
<proteinExistence type="inferred from homology"/>
<keyword evidence="4 5" id="KW-0862">Zinc</keyword>
<evidence type="ECO:0000256" key="2">
    <source>
        <dbReference type="ARBA" id="ARBA00022596"/>
    </source>
</evidence>